<dbReference type="InterPro" id="IPR035418">
    <property type="entry name" value="AraC-bd_2"/>
</dbReference>
<dbReference type="SUPFAM" id="SSF46689">
    <property type="entry name" value="Homeodomain-like"/>
    <property type="match status" value="1"/>
</dbReference>
<dbReference type="PANTHER" id="PTHR46796">
    <property type="entry name" value="HTH-TYPE TRANSCRIPTIONAL ACTIVATOR RHAS-RELATED"/>
    <property type="match status" value="1"/>
</dbReference>
<keyword evidence="6" id="KW-1185">Reference proteome</keyword>
<dbReference type="InterPro" id="IPR018060">
    <property type="entry name" value="HTH_AraC"/>
</dbReference>
<dbReference type="InterPro" id="IPR050204">
    <property type="entry name" value="AraC_XylS_family_regulators"/>
</dbReference>
<evidence type="ECO:0000256" key="3">
    <source>
        <dbReference type="ARBA" id="ARBA00023163"/>
    </source>
</evidence>
<dbReference type="GO" id="GO:0043565">
    <property type="term" value="F:sequence-specific DNA binding"/>
    <property type="evidence" value="ECO:0007669"/>
    <property type="project" value="InterPro"/>
</dbReference>
<keyword evidence="1" id="KW-0805">Transcription regulation</keyword>
<keyword evidence="3" id="KW-0804">Transcription</keyword>
<evidence type="ECO:0000313" key="6">
    <source>
        <dbReference type="Proteomes" id="UP000467130"/>
    </source>
</evidence>
<reference evidence="5 6" key="1">
    <citation type="journal article" date="2019" name="Emerg. Microbes Infect.">
        <title>Comprehensive subspecies identification of 175 nontuberculous mycobacteria species based on 7547 genomic profiles.</title>
        <authorList>
            <person name="Matsumoto Y."/>
            <person name="Kinjo T."/>
            <person name="Motooka D."/>
            <person name="Nabeya D."/>
            <person name="Jung N."/>
            <person name="Uechi K."/>
            <person name="Horii T."/>
            <person name="Iida T."/>
            <person name="Fujita J."/>
            <person name="Nakamura S."/>
        </authorList>
    </citation>
    <scope>NUCLEOTIDE SEQUENCE [LARGE SCALE GENOMIC DNA]</scope>
    <source>
        <strain evidence="5 6">JCM 17783</strain>
    </source>
</reference>
<evidence type="ECO:0000256" key="2">
    <source>
        <dbReference type="ARBA" id="ARBA00023125"/>
    </source>
</evidence>
<dbReference type="PROSITE" id="PS01124">
    <property type="entry name" value="HTH_ARAC_FAMILY_2"/>
    <property type="match status" value="1"/>
</dbReference>
<sequence length="345" mass="38177">MTELPTADASDVHIWKPARTFDDFALVCCGRAHTHLLSEPESLSLCRRVGRIGAATVSEVALGSEMALDAGEVCGAYRVVVMRAGRTESAYRGLSMAGGPGAAMVYPPQGRVLGKWSAGSNFVSFKLERSAVEDALSDALGWQVMSQPDFAPVMSTESAAARSWINMMALFRDQVFRVDSVLNQPLVGLPFVDSLVRGFLLAVDHPHRDALAKDVRLFAPRAIRSAIEIIEEEAHLPLTLSSIATRTHISVRTLQQGFQRHLDTSPMAYLREVRLRRAHQALLRSDPSQVTVASVAYRWGFTNLGRFAAAHSARYRETPTETLRRRAFHRLTADERVHVRTARRC</sequence>
<dbReference type="SMART" id="SM00342">
    <property type="entry name" value="HTH_ARAC"/>
    <property type="match status" value="1"/>
</dbReference>
<dbReference type="GO" id="GO:0003700">
    <property type="term" value="F:DNA-binding transcription factor activity"/>
    <property type="evidence" value="ECO:0007669"/>
    <property type="project" value="InterPro"/>
</dbReference>
<accession>A0A7I7Q7X2</accession>
<dbReference type="AlphaFoldDB" id="A0A7I7Q7X2"/>
<evidence type="ECO:0000256" key="1">
    <source>
        <dbReference type="ARBA" id="ARBA00023015"/>
    </source>
</evidence>
<name>A0A7I7Q7X2_9MYCO</name>
<dbReference type="Proteomes" id="UP000467130">
    <property type="component" value="Chromosome"/>
</dbReference>
<dbReference type="RefSeq" id="WP_163790379.1">
    <property type="nucleotide sequence ID" value="NZ_AP022587.1"/>
</dbReference>
<dbReference type="Gene3D" id="1.10.10.60">
    <property type="entry name" value="Homeodomain-like"/>
    <property type="match status" value="1"/>
</dbReference>
<evidence type="ECO:0000259" key="4">
    <source>
        <dbReference type="PROSITE" id="PS01124"/>
    </source>
</evidence>
<gene>
    <name evidence="5" type="ORF">MSTO_25580</name>
</gene>
<protein>
    <submittedName>
        <fullName evidence="5">AraC family transcriptional regulator</fullName>
    </submittedName>
</protein>
<proteinExistence type="predicted"/>
<keyword evidence="2" id="KW-0238">DNA-binding</keyword>
<evidence type="ECO:0000313" key="5">
    <source>
        <dbReference type="EMBL" id="BBY22353.1"/>
    </source>
</evidence>
<dbReference type="EMBL" id="AP022587">
    <property type="protein sequence ID" value="BBY22353.1"/>
    <property type="molecule type" value="Genomic_DNA"/>
</dbReference>
<feature type="domain" description="HTH araC/xylS-type" evidence="4">
    <location>
        <begin position="224"/>
        <end position="325"/>
    </location>
</feature>
<dbReference type="PANTHER" id="PTHR46796:SF12">
    <property type="entry name" value="HTH-TYPE DNA-BINDING TRANSCRIPTIONAL ACTIVATOR EUTR"/>
    <property type="match status" value="1"/>
</dbReference>
<dbReference type="Pfam" id="PF14525">
    <property type="entry name" value="AraC_binding_2"/>
    <property type="match status" value="1"/>
</dbReference>
<organism evidence="5 6">
    <name type="scientific">Mycobacterium stomatepiae</name>
    <dbReference type="NCBI Taxonomy" id="470076"/>
    <lineage>
        <taxon>Bacteria</taxon>
        <taxon>Bacillati</taxon>
        <taxon>Actinomycetota</taxon>
        <taxon>Actinomycetes</taxon>
        <taxon>Mycobacteriales</taxon>
        <taxon>Mycobacteriaceae</taxon>
        <taxon>Mycobacterium</taxon>
        <taxon>Mycobacterium simiae complex</taxon>
    </lineage>
</organism>
<dbReference type="InterPro" id="IPR009057">
    <property type="entry name" value="Homeodomain-like_sf"/>
</dbReference>
<dbReference type="KEGG" id="msto:MSTO_25580"/>
<dbReference type="Pfam" id="PF12833">
    <property type="entry name" value="HTH_18"/>
    <property type="match status" value="1"/>
</dbReference>